<accession>A0A2T6KQ83</accession>
<protein>
    <recommendedName>
        <fullName evidence="4">SnoaL-like protein</fullName>
    </recommendedName>
</protein>
<reference evidence="2 3" key="1">
    <citation type="submission" date="2018-04" db="EMBL/GenBank/DDBJ databases">
        <title>Genomic Encyclopedia of Archaeal and Bacterial Type Strains, Phase II (KMG-II): from individual species to whole genera.</title>
        <authorList>
            <person name="Goeker M."/>
        </authorList>
    </citation>
    <scope>NUCLEOTIDE SEQUENCE [LARGE SCALE GENOMIC DNA]</scope>
    <source>
        <strain evidence="2 3">DSM 29955</strain>
    </source>
</reference>
<organism evidence="2 3">
    <name type="scientific">Yoonia sediminilitoris</name>
    <dbReference type="NCBI Taxonomy" id="1286148"/>
    <lineage>
        <taxon>Bacteria</taxon>
        <taxon>Pseudomonadati</taxon>
        <taxon>Pseudomonadota</taxon>
        <taxon>Alphaproteobacteria</taxon>
        <taxon>Rhodobacterales</taxon>
        <taxon>Paracoccaceae</taxon>
        <taxon>Yoonia</taxon>
    </lineage>
</organism>
<feature type="compositionally biased region" description="Polar residues" evidence="1">
    <location>
        <begin position="135"/>
        <end position="155"/>
    </location>
</feature>
<evidence type="ECO:0000256" key="1">
    <source>
        <dbReference type="SAM" id="MobiDB-lite"/>
    </source>
</evidence>
<name>A0A2T6KQ83_9RHOB</name>
<comment type="caution">
    <text evidence="2">The sequence shown here is derived from an EMBL/GenBank/DDBJ whole genome shotgun (WGS) entry which is preliminary data.</text>
</comment>
<keyword evidence="3" id="KW-1185">Reference proteome</keyword>
<gene>
    <name evidence="2" type="ORF">C8N45_101299</name>
</gene>
<feature type="region of interest" description="Disordered" evidence="1">
    <location>
        <begin position="133"/>
        <end position="155"/>
    </location>
</feature>
<evidence type="ECO:0000313" key="3">
    <source>
        <dbReference type="Proteomes" id="UP000244523"/>
    </source>
</evidence>
<dbReference type="AlphaFoldDB" id="A0A2T6KQ83"/>
<dbReference type="EMBL" id="QBUD01000001">
    <property type="protein sequence ID" value="PUB18714.1"/>
    <property type="molecule type" value="Genomic_DNA"/>
</dbReference>
<evidence type="ECO:0008006" key="4">
    <source>
        <dbReference type="Google" id="ProtNLM"/>
    </source>
</evidence>
<evidence type="ECO:0000313" key="2">
    <source>
        <dbReference type="EMBL" id="PUB18714.1"/>
    </source>
</evidence>
<proteinExistence type="predicted"/>
<dbReference type="Proteomes" id="UP000244523">
    <property type="component" value="Unassembled WGS sequence"/>
</dbReference>
<sequence length="155" mass="17879">MIYQGLLDRLTDAYNAGDFLAFQQHIRLPHEITTPDESFVIQTVDEMKKVFQRHLDYSKQIGMNIYHRRCLEAQFLEGCCIKGTHVSRLMRDAVQLTPPFEVECMMHRIEGQWLLSSAFNRAKRNSSVRHALRAVQQQGSEQPDKGTNSPTAKET</sequence>